<dbReference type="OMA" id="FYLANIE"/>
<dbReference type="Proteomes" id="UP000012174">
    <property type="component" value="Unassembled WGS sequence"/>
</dbReference>
<feature type="domain" description="Peptidase A1" evidence="7">
    <location>
        <begin position="83"/>
        <end position="401"/>
    </location>
</feature>
<evidence type="ECO:0000256" key="2">
    <source>
        <dbReference type="ARBA" id="ARBA00022750"/>
    </source>
</evidence>
<feature type="disulfide bond" evidence="4">
    <location>
        <begin position="331"/>
        <end position="364"/>
    </location>
</feature>
<feature type="chain" id="PRO_5004085722" evidence="6">
    <location>
        <begin position="24"/>
        <end position="819"/>
    </location>
</feature>
<dbReference type="AlphaFoldDB" id="M7TLT3"/>
<feature type="active site" evidence="3">
    <location>
        <position position="103"/>
    </location>
</feature>
<evidence type="ECO:0000256" key="3">
    <source>
        <dbReference type="PIRSR" id="PIRSR601461-1"/>
    </source>
</evidence>
<feature type="signal peptide" evidence="6">
    <location>
        <begin position="1"/>
        <end position="23"/>
    </location>
</feature>
<dbReference type="KEGG" id="ela:UCREL1_2065"/>
<dbReference type="InterPro" id="IPR001461">
    <property type="entry name" value="Aspartic_peptidase_A1"/>
</dbReference>
<evidence type="ECO:0000313" key="9">
    <source>
        <dbReference type="Proteomes" id="UP000012174"/>
    </source>
</evidence>
<keyword evidence="4" id="KW-1015">Disulfide bond</keyword>
<organism evidence="8 9">
    <name type="scientific">Eutypa lata (strain UCR-EL1)</name>
    <name type="common">Grapevine dieback disease fungus</name>
    <name type="synonym">Eutypa armeniacae</name>
    <dbReference type="NCBI Taxonomy" id="1287681"/>
    <lineage>
        <taxon>Eukaryota</taxon>
        <taxon>Fungi</taxon>
        <taxon>Dikarya</taxon>
        <taxon>Ascomycota</taxon>
        <taxon>Pezizomycotina</taxon>
        <taxon>Sordariomycetes</taxon>
        <taxon>Xylariomycetidae</taxon>
        <taxon>Xylariales</taxon>
        <taxon>Diatrypaceae</taxon>
        <taxon>Eutypa</taxon>
    </lineage>
</organism>
<dbReference type="HOGENOM" id="CLU_345130_0_0_1"/>
<dbReference type="InterPro" id="IPR001969">
    <property type="entry name" value="Aspartic_peptidase_AS"/>
</dbReference>
<feature type="active site" evidence="3">
    <location>
        <position position="296"/>
    </location>
</feature>
<dbReference type="PROSITE" id="PS51767">
    <property type="entry name" value="PEPTIDASE_A1"/>
    <property type="match status" value="1"/>
</dbReference>
<keyword evidence="5" id="KW-0378">Hydrolase</keyword>
<name>M7TLT3_EUTLA</name>
<evidence type="ECO:0000259" key="7">
    <source>
        <dbReference type="PROSITE" id="PS51767"/>
    </source>
</evidence>
<evidence type="ECO:0000256" key="4">
    <source>
        <dbReference type="PIRSR" id="PIRSR601461-2"/>
    </source>
</evidence>
<dbReference type="InterPro" id="IPR033121">
    <property type="entry name" value="PEPTIDASE_A1"/>
</dbReference>
<dbReference type="Gene3D" id="2.40.70.10">
    <property type="entry name" value="Acid Proteases"/>
    <property type="match status" value="2"/>
</dbReference>
<dbReference type="OrthoDB" id="771136at2759"/>
<evidence type="ECO:0000256" key="6">
    <source>
        <dbReference type="SAM" id="SignalP"/>
    </source>
</evidence>
<dbReference type="InterPro" id="IPR021109">
    <property type="entry name" value="Peptidase_aspartic_dom_sf"/>
</dbReference>
<evidence type="ECO:0000256" key="1">
    <source>
        <dbReference type="ARBA" id="ARBA00007447"/>
    </source>
</evidence>
<protein>
    <submittedName>
        <fullName evidence="8">Putative secreted aspartic proteinase protein</fullName>
    </submittedName>
</protein>
<dbReference type="SUPFAM" id="SSF50630">
    <property type="entry name" value="Acid proteases"/>
    <property type="match status" value="1"/>
</dbReference>
<evidence type="ECO:0000313" key="8">
    <source>
        <dbReference type="EMBL" id="EMR70896.1"/>
    </source>
</evidence>
<sequence>MTLSRLLAHWLTASALLCASSYAQGPRDGALGEVVDETSSFSEDPIKLLSLPLWRVDHFGVGTPSVAKRFFKTDVLGVFGAAYLTQLTIGTGSGRQNVSVLLDTGSFELWVNPDCASSNVPSLCQDFGHYDPALSSTSVNLNKPYSISYGSGSTSGTYYTDDIHINSVQISDQQFGVANQSDIVWFGIMGLAHGMGNGFIKYPTIIDSLAAQNYTESKLFSLDLGGQVPPGIATTGQMVFGGVDRNKYAGRLRKVPTDPSDPHYTITLTGLSHRAPSSSSTQPIVDASLPLRVVVDSGTTLSLLPENLVRAIAALFPGAAPDGNGGYTVSCDYQQRDGSVEFLFGQVNISVTYRDFVWNSGGNCFLGVWYTPNVNVWILGDTFLRGAYVAFDQDNNALYMANYLSCGSGPSLVPVPGGLDAAANIPGACQVAVPGTTPIPSTRTLPVPNYYIAYPHPNNVTTVTIAITISVTIAISVTISITVTVITIVTRTTATVQATYTYTSTVTEQVISTIGPQPCPDQAGDTPCSSGGPAQLVTSFRTYITTICSTADASAAEQQPTGQPIMTIAAATTAPASNPPVAAAGNGGGSGEDDDDVVVPTTAEAKAKIQTIEVVTEHCSTKTYTVTACDGTLDDDDDDDEDCTVGMMKTRVVTLQALQTIVVTAVPDAVAQEGGGAVPVSLPVPMPTLSPMTTELTQAMATAPAVEVVAVETVRGGTAEVEAETEALTTIWSTVVVSPSPAVGVGAVSAAAGGYSWSVSNGSSTAGVVNGVACGATCGGVSVVPTGGVAVVAGAEGRRRGLLGLDGRMALLGGWFERV</sequence>
<dbReference type="GO" id="GO:0006508">
    <property type="term" value="P:proteolysis"/>
    <property type="evidence" value="ECO:0007669"/>
    <property type="project" value="UniProtKB-KW"/>
</dbReference>
<keyword evidence="5" id="KW-0645">Protease</keyword>
<dbReference type="GO" id="GO:0004190">
    <property type="term" value="F:aspartic-type endopeptidase activity"/>
    <property type="evidence" value="ECO:0007669"/>
    <property type="project" value="UniProtKB-KW"/>
</dbReference>
<dbReference type="PANTHER" id="PTHR47966">
    <property type="entry name" value="BETA-SITE APP-CLEAVING ENZYME, ISOFORM A-RELATED"/>
    <property type="match status" value="1"/>
</dbReference>
<keyword evidence="9" id="KW-1185">Reference proteome</keyword>
<keyword evidence="2 5" id="KW-0064">Aspartyl protease</keyword>
<evidence type="ECO:0000256" key="5">
    <source>
        <dbReference type="RuleBase" id="RU000454"/>
    </source>
</evidence>
<dbReference type="Pfam" id="PF00026">
    <property type="entry name" value="Asp"/>
    <property type="match status" value="1"/>
</dbReference>
<accession>M7TLT3</accession>
<comment type="similarity">
    <text evidence="1 5">Belongs to the peptidase A1 family.</text>
</comment>
<dbReference type="PROSITE" id="PS00141">
    <property type="entry name" value="ASP_PROTEASE"/>
    <property type="match status" value="1"/>
</dbReference>
<gene>
    <name evidence="8" type="ORF">UCREL1_2065</name>
</gene>
<dbReference type="PANTHER" id="PTHR47966:SF65">
    <property type="entry name" value="ASPARTIC-TYPE ENDOPEPTIDASE"/>
    <property type="match status" value="1"/>
</dbReference>
<proteinExistence type="inferred from homology"/>
<dbReference type="EMBL" id="KB705747">
    <property type="protein sequence ID" value="EMR70896.1"/>
    <property type="molecule type" value="Genomic_DNA"/>
</dbReference>
<reference evidence="9" key="1">
    <citation type="journal article" date="2013" name="Genome Announc.">
        <title>Draft genome sequence of the grapevine dieback fungus Eutypa lata UCR-EL1.</title>
        <authorList>
            <person name="Blanco-Ulate B."/>
            <person name="Rolshausen P.E."/>
            <person name="Cantu D."/>
        </authorList>
    </citation>
    <scope>NUCLEOTIDE SEQUENCE [LARGE SCALE GENOMIC DNA]</scope>
    <source>
        <strain evidence="9">UCR-EL1</strain>
    </source>
</reference>
<keyword evidence="6" id="KW-0732">Signal</keyword>
<dbReference type="eggNOG" id="KOG1339">
    <property type="taxonomic scope" value="Eukaryota"/>
</dbReference>
<dbReference type="PRINTS" id="PR00792">
    <property type="entry name" value="PEPSIN"/>
</dbReference>